<name>A0A919B8V9_9ACTN</name>
<sequence length="177" mass="18735">MDSLSKGIVKAEVALKWDPNPAGAPDHDLDVVAGTFRADDPYGSPVYLVYFGSRSPDGTITLDRDSRDGRGLGFDEVMTLELDRLAPEYGRVVVGVLAQPQGGPVTLGEVVGKGVRVRTGYTVLATDDLSGVAPEATAATVCEFTRDAAGAWTFRMMVRGFEAVPGEFGRLMGGARP</sequence>
<dbReference type="Pfam" id="PF02342">
    <property type="entry name" value="TerD"/>
    <property type="match status" value="1"/>
</dbReference>
<dbReference type="EMBL" id="BNBD01000014">
    <property type="protein sequence ID" value="GHF65276.1"/>
    <property type="molecule type" value="Genomic_DNA"/>
</dbReference>
<comment type="caution">
    <text evidence="3">The sequence shown here is derived from an EMBL/GenBank/DDBJ whole genome shotgun (WGS) entry which is preliminary data.</text>
</comment>
<keyword evidence="4" id="KW-1185">Reference proteome</keyword>
<dbReference type="RefSeq" id="WP_190132275.1">
    <property type="nucleotide sequence ID" value="NZ_BNBD01000014.1"/>
</dbReference>
<evidence type="ECO:0000256" key="1">
    <source>
        <dbReference type="ARBA" id="ARBA00008775"/>
    </source>
</evidence>
<dbReference type="InterPro" id="IPR051324">
    <property type="entry name" value="Stress/Tellurium_Resist"/>
</dbReference>
<reference evidence="3" key="2">
    <citation type="submission" date="2020-09" db="EMBL/GenBank/DDBJ databases">
        <authorList>
            <person name="Sun Q."/>
            <person name="Ohkuma M."/>
        </authorList>
    </citation>
    <scope>NUCLEOTIDE SEQUENCE</scope>
    <source>
        <strain evidence="3">JCM 4059</strain>
    </source>
</reference>
<reference evidence="3" key="1">
    <citation type="journal article" date="2014" name="Int. J. Syst. Evol. Microbiol.">
        <title>Complete genome sequence of Corynebacterium casei LMG S-19264T (=DSM 44701T), isolated from a smear-ripened cheese.</title>
        <authorList>
            <consortium name="US DOE Joint Genome Institute (JGI-PGF)"/>
            <person name="Walter F."/>
            <person name="Albersmeier A."/>
            <person name="Kalinowski J."/>
            <person name="Ruckert C."/>
        </authorList>
    </citation>
    <scope>NUCLEOTIDE SEQUENCE</scope>
    <source>
        <strain evidence="3">JCM 4059</strain>
    </source>
</reference>
<dbReference type="CDD" id="cd06974">
    <property type="entry name" value="TerD_like"/>
    <property type="match status" value="1"/>
</dbReference>
<gene>
    <name evidence="3" type="ORF">GCM10010218_53430</name>
</gene>
<dbReference type="Gene3D" id="2.60.60.30">
    <property type="entry name" value="sav2460 like domains"/>
    <property type="match status" value="1"/>
</dbReference>
<evidence type="ECO:0000313" key="4">
    <source>
        <dbReference type="Proteomes" id="UP000638313"/>
    </source>
</evidence>
<feature type="domain" description="TerD" evidence="2">
    <location>
        <begin position="6"/>
        <end position="162"/>
    </location>
</feature>
<dbReference type="PANTHER" id="PTHR32097">
    <property type="entry name" value="CAMP-BINDING PROTEIN 1-RELATED"/>
    <property type="match status" value="1"/>
</dbReference>
<comment type="similarity">
    <text evidence="1">Belongs to the CAPAB/TerDEXZ family.</text>
</comment>
<evidence type="ECO:0000259" key="2">
    <source>
        <dbReference type="Pfam" id="PF02342"/>
    </source>
</evidence>
<protein>
    <submittedName>
        <fullName evidence="3">TerD-family protein</fullName>
    </submittedName>
</protein>
<dbReference type="AlphaFoldDB" id="A0A919B8V9"/>
<accession>A0A919B8V9</accession>
<evidence type="ECO:0000313" key="3">
    <source>
        <dbReference type="EMBL" id="GHF65276.1"/>
    </source>
</evidence>
<organism evidence="3 4">
    <name type="scientific">Streptomyces mashuensis</name>
    <dbReference type="NCBI Taxonomy" id="33904"/>
    <lineage>
        <taxon>Bacteria</taxon>
        <taxon>Bacillati</taxon>
        <taxon>Actinomycetota</taxon>
        <taxon>Actinomycetes</taxon>
        <taxon>Kitasatosporales</taxon>
        <taxon>Streptomycetaceae</taxon>
        <taxon>Streptomyces</taxon>
    </lineage>
</organism>
<dbReference type="PANTHER" id="PTHR32097:SF4">
    <property type="entry name" value="GENERAL STRESS PROTEIN 16U"/>
    <property type="match status" value="1"/>
</dbReference>
<proteinExistence type="inferred from homology"/>
<dbReference type="InterPro" id="IPR003325">
    <property type="entry name" value="TerD"/>
</dbReference>
<dbReference type="Proteomes" id="UP000638313">
    <property type="component" value="Unassembled WGS sequence"/>
</dbReference>